<accession>A0ABX1X0Y1</accession>
<dbReference type="Proteomes" id="UP000732105">
    <property type="component" value="Unassembled WGS sequence"/>
</dbReference>
<organism evidence="2 3">
    <name type="scientific">Marinifilum caeruleilacunae</name>
    <dbReference type="NCBI Taxonomy" id="2499076"/>
    <lineage>
        <taxon>Bacteria</taxon>
        <taxon>Pseudomonadati</taxon>
        <taxon>Bacteroidota</taxon>
        <taxon>Bacteroidia</taxon>
        <taxon>Marinilabiliales</taxon>
        <taxon>Marinifilaceae</taxon>
    </lineage>
</organism>
<proteinExistence type="predicted"/>
<dbReference type="EMBL" id="RZNH01000050">
    <property type="protein sequence ID" value="NOU62068.1"/>
    <property type="molecule type" value="Genomic_DNA"/>
</dbReference>
<evidence type="ECO:0000313" key="3">
    <source>
        <dbReference type="Proteomes" id="UP000732105"/>
    </source>
</evidence>
<protein>
    <submittedName>
        <fullName evidence="2">Alpha/beta hydrolase</fullName>
    </submittedName>
</protein>
<gene>
    <name evidence="2" type="ORF">ELS83_19900</name>
</gene>
<comment type="caution">
    <text evidence="2">The sequence shown here is derived from an EMBL/GenBank/DDBJ whole genome shotgun (WGS) entry which is preliminary data.</text>
</comment>
<evidence type="ECO:0000259" key="1">
    <source>
        <dbReference type="Pfam" id="PF00561"/>
    </source>
</evidence>
<keyword evidence="3" id="KW-1185">Reference proteome</keyword>
<dbReference type="GO" id="GO:0016787">
    <property type="term" value="F:hydrolase activity"/>
    <property type="evidence" value="ECO:0007669"/>
    <property type="project" value="UniProtKB-KW"/>
</dbReference>
<dbReference type="InterPro" id="IPR029058">
    <property type="entry name" value="AB_hydrolase_fold"/>
</dbReference>
<dbReference type="PANTHER" id="PTHR43798">
    <property type="entry name" value="MONOACYLGLYCEROL LIPASE"/>
    <property type="match status" value="1"/>
</dbReference>
<name>A0ABX1X0Y1_9BACT</name>
<feature type="domain" description="AB hydrolase-1" evidence="1">
    <location>
        <begin position="29"/>
        <end position="136"/>
    </location>
</feature>
<keyword evidence="2" id="KW-0378">Hydrolase</keyword>
<dbReference type="PRINTS" id="PR00111">
    <property type="entry name" value="ABHYDROLASE"/>
</dbReference>
<dbReference type="Gene3D" id="3.40.50.1820">
    <property type="entry name" value="alpha/beta hydrolase"/>
    <property type="match status" value="1"/>
</dbReference>
<reference evidence="2 3" key="1">
    <citation type="submission" date="2018-12" db="EMBL/GenBank/DDBJ databases">
        <title>Marinifilum JC070 sp. nov., a marine bacterium isolated from Yongle Blue Hole in the South China Sea.</title>
        <authorList>
            <person name="Fu T."/>
        </authorList>
    </citation>
    <scope>NUCLEOTIDE SEQUENCE [LARGE SCALE GENOMIC DNA]</scope>
    <source>
        <strain evidence="2 3">JC070</strain>
    </source>
</reference>
<sequence length="271" mass="30850">MFIKLKLDMDQYLELENYRLRYRDLGKGNTVVLLHGYLESIETFETFANDLSRLARVITVDLPGHGDSELKCDSCSIDQMAEAVNHLAEHLKLKKINIIGHSMGGYVALAFADLFGEKLESFCLFHSTPNPDTDEKRNNRKKEIELVKSGKKELICKTSIPNTFSNNNLKKYAHEIERITKIACNTPDKGIIAALEAMMNRPDRNHVVKALDMPKVSIMGKMDNFIPLQVAGQIAKENNLTPFVLQTSGHMGFIEQRQECLREVFRIIYEC</sequence>
<dbReference type="SUPFAM" id="SSF53474">
    <property type="entry name" value="alpha/beta-Hydrolases"/>
    <property type="match status" value="1"/>
</dbReference>
<dbReference type="InterPro" id="IPR050266">
    <property type="entry name" value="AB_hydrolase_sf"/>
</dbReference>
<dbReference type="Pfam" id="PF00561">
    <property type="entry name" value="Abhydrolase_1"/>
    <property type="match status" value="1"/>
</dbReference>
<dbReference type="InterPro" id="IPR000073">
    <property type="entry name" value="AB_hydrolase_1"/>
</dbReference>
<evidence type="ECO:0000313" key="2">
    <source>
        <dbReference type="EMBL" id="NOU62068.1"/>
    </source>
</evidence>